<dbReference type="EMBL" id="JAPNTZ010000004">
    <property type="protein sequence ID" value="MCY1139144.1"/>
    <property type="molecule type" value="Genomic_DNA"/>
</dbReference>
<dbReference type="Proteomes" id="UP001151002">
    <property type="component" value="Unassembled WGS sequence"/>
</dbReference>
<organism evidence="1 2">
    <name type="scientific">Paractinoplanes pyxinae</name>
    <dbReference type="NCBI Taxonomy" id="2997416"/>
    <lineage>
        <taxon>Bacteria</taxon>
        <taxon>Bacillati</taxon>
        <taxon>Actinomycetota</taxon>
        <taxon>Actinomycetes</taxon>
        <taxon>Micromonosporales</taxon>
        <taxon>Micromonosporaceae</taxon>
        <taxon>Paractinoplanes</taxon>
    </lineage>
</organism>
<evidence type="ECO:0000313" key="1">
    <source>
        <dbReference type="EMBL" id="MCY1139144.1"/>
    </source>
</evidence>
<proteinExistence type="predicted"/>
<name>A0ABT4AY26_9ACTN</name>
<protein>
    <submittedName>
        <fullName evidence="1">Ester cyclase</fullName>
    </submittedName>
</protein>
<dbReference type="PANTHER" id="PTHR38436:SF1">
    <property type="entry name" value="ESTER CYCLASE"/>
    <property type="match status" value="1"/>
</dbReference>
<dbReference type="Gene3D" id="3.10.450.50">
    <property type="match status" value="1"/>
</dbReference>
<sequence>MRTIDTEACIRSMTIMASGNLDELAQVVHPQATNREAKDEPPACRGEGPAAFAATAHWLREGFADLAFEIHDVVSDGDLVAVHCTMSGRQTGPFISYNERGEVAQAMPPTGRTFAITQTHWFRMRDGLVAEHWANRDDFGMATQLGWVPPTPAFLWRMFRAKRQALRSTRRR</sequence>
<dbReference type="PANTHER" id="PTHR38436">
    <property type="entry name" value="POLYKETIDE CYCLASE SNOAL-LIKE DOMAIN"/>
    <property type="match status" value="1"/>
</dbReference>
<gene>
    <name evidence="1" type="ORF">OWR29_14190</name>
</gene>
<dbReference type="InterPro" id="IPR009959">
    <property type="entry name" value="Cyclase_SnoaL-like"/>
</dbReference>
<keyword evidence="2" id="KW-1185">Reference proteome</keyword>
<reference evidence="1" key="1">
    <citation type="submission" date="2022-11" db="EMBL/GenBank/DDBJ databases">
        <authorList>
            <person name="Somphong A."/>
            <person name="Phongsopitanun W."/>
        </authorList>
    </citation>
    <scope>NUCLEOTIDE SEQUENCE</scope>
    <source>
        <strain evidence="1">Pm04-4</strain>
    </source>
</reference>
<comment type="caution">
    <text evidence="1">The sequence shown here is derived from an EMBL/GenBank/DDBJ whole genome shotgun (WGS) entry which is preliminary data.</text>
</comment>
<evidence type="ECO:0000313" key="2">
    <source>
        <dbReference type="Proteomes" id="UP001151002"/>
    </source>
</evidence>
<dbReference type="InterPro" id="IPR032710">
    <property type="entry name" value="NTF2-like_dom_sf"/>
</dbReference>
<dbReference type="RefSeq" id="WP_267563220.1">
    <property type="nucleotide sequence ID" value="NZ_JAPNTZ010000004.1"/>
</dbReference>
<dbReference type="Pfam" id="PF07366">
    <property type="entry name" value="SnoaL"/>
    <property type="match status" value="1"/>
</dbReference>
<accession>A0ABT4AY26</accession>
<dbReference type="SUPFAM" id="SSF54427">
    <property type="entry name" value="NTF2-like"/>
    <property type="match status" value="1"/>
</dbReference>